<protein>
    <submittedName>
        <fullName evidence="1">Uncharacterized protein</fullName>
    </submittedName>
</protein>
<organism evidence="1 2">
    <name type="scientific">Vibrio nitrifigilis</name>
    <dbReference type="NCBI Taxonomy" id="2789781"/>
    <lineage>
        <taxon>Bacteria</taxon>
        <taxon>Pseudomonadati</taxon>
        <taxon>Pseudomonadota</taxon>
        <taxon>Gammaproteobacteria</taxon>
        <taxon>Vibrionales</taxon>
        <taxon>Vibrionaceae</taxon>
        <taxon>Vibrio</taxon>
    </lineage>
</organism>
<dbReference type="RefSeq" id="WP_196122171.1">
    <property type="nucleotide sequence ID" value="NZ_JADPMR010000001.1"/>
</dbReference>
<reference evidence="1 2" key="1">
    <citation type="submission" date="2020-11" db="EMBL/GenBank/DDBJ databases">
        <title>Vibrio nitrifigilis sp. nov., a marine nitrogen-fixing bacterium isolated from the lagoon sediment of an islet inside an atoll.</title>
        <authorList>
            <person name="Wang L.-T."/>
            <person name="Shieh W.Y."/>
        </authorList>
    </citation>
    <scope>NUCLEOTIDE SEQUENCE [LARGE SCALE GENOMIC DNA]</scope>
    <source>
        <strain evidence="1 2">NFV-1</strain>
    </source>
</reference>
<evidence type="ECO:0000313" key="2">
    <source>
        <dbReference type="Proteomes" id="UP000597206"/>
    </source>
</evidence>
<accession>A0ABS0G9A8</accession>
<keyword evidence="2" id="KW-1185">Reference proteome</keyword>
<proteinExistence type="predicted"/>
<dbReference type="EMBL" id="JADPMR010000001">
    <property type="protein sequence ID" value="MBF8998987.1"/>
    <property type="molecule type" value="Genomic_DNA"/>
</dbReference>
<gene>
    <name evidence="1" type="ORF">I1A42_00095</name>
</gene>
<evidence type="ECO:0000313" key="1">
    <source>
        <dbReference type="EMBL" id="MBF8998987.1"/>
    </source>
</evidence>
<sequence length="127" mass="14410">MVARTGYLSKQSGAALLLVVSLLLMALLALTATAYQTQLFHLKQAKNYGQLMNSRWQALGMVNCAKEGLKQQGRNFNLDVCQSYGLEGSLHWQDSQLESLVGHYRVEQQIHWHNDIAYQIQGGFYEY</sequence>
<dbReference type="Proteomes" id="UP000597206">
    <property type="component" value="Unassembled WGS sequence"/>
</dbReference>
<comment type="caution">
    <text evidence="1">The sequence shown here is derived from an EMBL/GenBank/DDBJ whole genome shotgun (WGS) entry which is preliminary data.</text>
</comment>
<name>A0ABS0G9A8_9VIBR</name>